<dbReference type="InterPro" id="IPR032710">
    <property type="entry name" value="NTF2-like_dom_sf"/>
</dbReference>
<dbReference type="Gene3D" id="3.10.450.50">
    <property type="match status" value="1"/>
</dbReference>
<evidence type="ECO:0000313" key="2">
    <source>
        <dbReference type="Proteomes" id="UP001249959"/>
    </source>
</evidence>
<dbReference type="SUPFAM" id="SSF54427">
    <property type="entry name" value="NTF2-like"/>
    <property type="match status" value="1"/>
</dbReference>
<accession>A0ABU3TST6</accession>
<gene>
    <name evidence="1" type="ORF">PQG45_07800</name>
</gene>
<sequence>MKKLMLIACVIAGGMMSCSKQESAMPEGAVGYVIDKSENIELTKKSMQALSDGDSATYRATYSEDAVFYDNADTITLDQNVAMFANMKAKGITMKLDKIGEITETIYNKPGYFDADHFVYAYAWFTMTRGDKSVKVIIHSVDGIKDGKQVVEWLRYDTKKISEIMQ</sequence>
<dbReference type="Proteomes" id="UP001249959">
    <property type="component" value="Unassembled WGS sequence"/>
</dbReference>
<name>A0ABU3TST6_9BACT</name>
<evidence type="ECO:0000313" key="1">
    <source>
        <dbReference type="EMBL" id="MDU0808936.1"/>
    </source>
</evidence>
<dbReference type="PROSITE" id="PS51257">
    <property type="entry name" value="PROKAR_LIPOPROTEIN"/>
    <property type="match status" value="1"/>
</dbReference>
<comment type="caution">
    <text evidence="1">The sequence shown here is derived from an EMBL/GenBank/DDBJ whole genome shotgun (WGS) entry which is preliminary data.</text>
</comment>
<dbReference type="RefSeq" id="WP_316070633.1">
    <property type="nucleotide sequence ID" value="NZ_JAVNWW010000003.1"/>
</dbReference>
<proteinExistence type="predicted"/>
<keyword evidence="2" id="KW-1185">Reference proteome</keyword>
<organism evidence="1 2">
    <name type="scientific">Aquirufa regiilacus</name>
    <dbReference type="NCBI Taxonomy" id="3024868"/>
    <lineage>
        <taxon>Bacteria</taxon>
        <taxon>Pseudomonadati</taxon>
        <taxon>Bacteroidota</taxon>
        <taxon>Cytophagia</taxon>
        <taxon>Cytophagales</taxon>
        <taxon>Flectobacillaceae</taxon>
        <taxon>Aquirufa</taxon>
    </lineage>
</organism>
<protein>
    <recommendedName>
        <fullName evidence="3">Nuclear transport factor 2 family protein</fullName>
    </recommendedName>
</protein>
<reference evidence="1 2" key="1">
    <citation type="submission" date="2023-09" db="EMBL/GenBank/DDBJ databases">
        <title>Aquirufa genomes.</title>
        <authorList>
            <person name="Pitt A."/>
        </authorList>
    </citation>
    <scope>NUCLEOTIDE SEQUENCE [LARGE SCALE GENOMIC DNA]</scope>
    <source>
        <strain evidence="1 2">LEOWEIH-7C</strain>
    </source>
</reference>
<evidence type="ECO:0008006" key="3">
    <source>
        <dbReference type="Google" id="ProtNLM"/>
    </source>
</evidence>
<dbReference type="EMBL" id="JAVNWW010000003">
    <property type="protein sequence ID" value="MDU0808936.1"/>
    <property type="molecule type" value="Genomic_DNA"/>
</dbReference>